<dbReference type="Gene3D" id="2.40.30.20">
    <property type="match status" value="1"/>
</dbReference>
<evidence type="ECO:0000256" key="1">
    <source>
        <dbReference type="SAM" id="SignalP"/>
    </source>
</evidence>
<evidence type="ECO:0000313" key="2">
    <source>
        <dbReference type="EMBL" id="RZS80653.1"/>
    </source>
</evidence>
<feature type="chain" id="PRO_5020633478" evidence="1">
    <location>
        <begin position="21"/>
        <end position="218"/>
    </location>
</feature>
<accession>A0A4Q7NCK7</accession>
<dbReference type="OrthoDB" id="6538688at2"/>
<evidence type="ECO:0000313" key="3">
    <source>
        <dbReference type="Proteomes" id="UP000292445"/>
    </source>
</evidence>
<dbReference type="EMBL" id="SGXC01000002">
    <property type="protein sequence ID" value="RZS80653.1"/>
    <property type="molecule type" value="Genomic_DNA"/>
</dbReference>
<dbReference type="RefSeq" id="WP_130358294.1">
    <property type="nucleotide sequence ID" value="NZ_SGXC01000002.1"/>
</dbReference>
<reference evidence="2 3" key="1">
    <citation type="submission" date="2019-02" db="EMBL/GenBank/DDBJ databases">
        <title>Genomic Encyclopedia of Type Strains, Phase IV (KMG-IV): sequencing the most valuable type-strain genomes for metagenomic binning, comparative biology and taxonomic classification.</title>
        <authorList>
            <person name="Goeker M."/>
        </authorList>
    </citation>
    <scope>NUCLEOTIDE SEQUENCE [LARGE SCALE GENOMIC DNA]</scope>
    <source>
        <strain evidence="2 3">K24</strain>
    </source>
</reference>
<feature type="signal peptide" evidence="1">
    <location>
        <begin position="1"/>
        <end position="20"/>
    </location>
</feature>
<dbReference type="Proteomes" id="UP000292445">
    <property type="component" value="Unassembled WGS sequence"/>
</dbReference>
<proteinExistence type="predicted"/>
<keyword evidence="3" id="KW-1185">Reference proteome</keyword>
<dbReference type="AlphaFoldDB" id="A0A4Q7NCK7"/>
<comment type="caution">
    <text evidence="2">The sequence shown here is derived from an EMBL/GenBank/DDBJ whole genome shotgun (WGS) entry which is preliminary data.</text>
</comment>
<dbReference type="Gene3D" id="4.10.410.40">
    <property type="match status" value="1"/>
</dbReference>
<keyword evidence="1" id="KW-0732">Signal</keyword>
<protein>
    <submittedName>
        <fullName evidence="2">Tail tube protein</fullName>
    </submittedName>
</protein>
<organism evidence="2 3">
    <name type="scientific">Pigmentiphaga kullae</name>
    <dbReference type="NCBI Taxonomy" id="151784"/>
    <lineage>
        <taxon>Bacteria</taxon>
        <taxon>Pseudomonadati</taxon>
        <taxon>Pseudomonadota</taxon>
        <taxon>Betaproteobacteria</taxon>
        <taxon>Burkholderiales</taxon>
        <taxon>Alcaligenaceae</taxon>
        <taxon>Pigmentiphaga</taxon>
    </lineage>
</organism>
<name>A0A4Q7NCK7_9BURK</name>
<sequence length="218" mass="23031">MAVSLPNGILIALATVYAAAKSVTILSNANPAVATAAAHGFAEGDFVEVTSGWSRLNGRVVRVGAVDTNTFELEGIDTSDVNLYPVGTGIGSVRQITAWQQITQVLDATTTGGDMQFATYSFLESDFESQLPTQSSAQSLTISVADDPALAGYQALRTASEQRTVRALRLTFPSGAISLYNGYLSFNETPSMTKNQVMACQGTFSLMSKPVRYAAPAI</sequence>
<dbReference type="InterPro" id="IPR014918">
    <property type="entry name" value="Phage_tail_3"/>
</dbReference>
<dbReference type="Pfam" id="PF08813">
    <property type="entry name" value="Phage_tail_3"/>
    <property type="match status" value="1"/>
</dbReference>
<dbReference type="InterPro" id="IPR023366">
    <property type="entry name" value="ATP_synth_asu-like_sf"/>
</dbReference>
<gene>
    <name evidence="2" type="ORF">EV675_3265</name>
</gene>